<gene>
    <name evidence="2" type="ORF">Tci_022692</name>
</gene>
<dbReference type="PANTHER" id="PTHR47481:SF41">
    <property type="entry name" value="COPIA-LIKE POLYPROTEIN_RETROTRANSPOSON"/>
    <property type="match status" value="1"/>
</dbReference>
<keyword evidence="2" id="KW-0418">Kinase</keyword>
<evidence type="ECO:0000313" key="2">
    <source>
        <dbReference type="EMBL" id="GEU50714.1"/>
    </source>
</evidence>
<dbReference type="EMBL" id="BKCJ010002756">
    <property type="protein sequence ID" value="GEU50714.1"/>
    <property type="molecule type" value="Genomic_DNA"/>
</dbReference>
<dbReference type="AlphaFoldDB" id="A0A6L2KS33"/>
<sequence>MTESDASNVTPLSDKLSQVTHHHLFIRVPVKLELENWNYRSWEFFSDQLCCSYDVAKYIHGVTNDIGSNALAPLTPEELKVDKIVLSWIFTTLSDPLQARLVVARPKSAKEAWDLISNIVKDNKRSRTNSLKAKLRTCKLGDQSMEAYFQKLELISTILTSLKAVNDKDLVCYAIKCLSDMYDQVCGIMHHKDTFLDFKIAQCRFVHDNNAKSGDSSRPKSKNNKMDDLLVQLLTKLGVNDPATPTVSTKSGTTTSKTQSSNGTPVAYHTTSPTGPSYFAPPHFGPYVSPYTQTPSYASPIVPLEFYYPPVHPFYPAQQLLVHQPALAQVGSPAELTSLAHQPGNTPLGLTQLTQSTNALGQATSLPHAFITGTLHDPSTWNMDTEKPPVLCHACQRGKHVRLPFASSNTVVTSRFDIIHLDVWTSLISSLSDANIVCCMWLFHHKYHANGTLSRYKAHLVANGTTQLEGVDVDEIFSLVVKPGTIQTVLSLAAS</sequence>
<protein>
    <submittedName>
        <fullName evidence="2">Hybrid signal transduction histidine kinase M</fullName>
    </submittedName>
</protein>
<organism evidence="2">
    <name type="scientific">Tanacetum cinerariifolium</name>
    <name type="common">Dalmatian daisy</name>
    <name type="synonym">Chrysanthemum cinerariifolium</name>
    <dbReference type="NCBI Taxonomy" id="118510"/>
    <lineage>
        <taxon>Eukaryota</taxon>
        <taxon>Viridiplantae</taxon>
        <taxon>Streptophyta</taxon>
        <taxon>Embryophyta</taxon>
        <taxon>Tracheophyta</taxon>
        <taxon>Spermatophyta</taxon>
        <taxon>Magnoliopsida</taxon>
        <taxon>eudicotyledons</taxon>
        <taxon>Gunneridae</taxon>
        <taxon>Pentapetalae</taxon>
        <taxon>asterids</taxon>
        <taxon>campanulids</taxon>
        <taxon>Asterales</taxon>
        <taxon>Asteraceae</taxon>
        <taxon>Asteroideae</taxon>
        <taxon>Anthemideae</taxon>
        <taxon>Anthemidinae</taxon>
        <taxon>Tanacetum</taxon>
    </lineage>
</organism>
<dbReference type="PANTHER" id="PTHR47481">
    <property type="match status" value="1"/>
</dbReference>
<reference evidence="2" key="1">
    <citation type="journal article" date="2019" name="Sci. Rep.">
        <title>Draft genome of Tanacetum cinerariifolium, the natural source of mosquito coil.</title>
        <authorList>
            <person name="Yamashiro T."/>
            <person name="Shiraishi A."/>
            <person name="Satake H."/>
            <person name="Nakayama K."/>
        </authorList>
    </citation>
    <scope>NUCLEOTIDE SEQUENCE</scope>
</reference>
<accession>A0A6L2KS33</accession>
<name>A0A6L2KS33_TANCI</name>
<proteinExistence type="predicted"/>
<dbReference type="Pfam" id="PF14223">
    <property type="entry name" value="Retrotran_gag_2"/>
    <property type="match status" value="1"/>
</dbReference>
<evidence type="ECO:0000256" key="1">
    <source>
        <dbReference type="SAM" id="MobiDB-lite"/>
    </source>
</evidence>
<feature type="compositionally biased region" description="Low complexity" evidence="1">
    <location>
        <begin position="244"/>
        <end position="264"/>
    </location>
</feature>
<dbReference type="GO" id="GO:0016301">
    <property type="term" value="F:kinase activity"/>
    <property type="evidence" value="ECO:0007669"/>
    <property type="project" value="UniProtKB-KW"/>
</dbReference>
<comment type="caution">
    <text evidence="2">The sequence shown here is derived from an EMBL/GenBank/DDBJ whole genome shotgun (WGS) entry which is preliminary data.</text>
</comment>
<keyword evidence="2" id="KW-0808">Transferase</keyword>
<feature type="region of interest" description="Disordered" evidence="1">
    <location>
        <begin position="240"/>
        <end position="270"/>
    </location>
</feature>